<sequence>MTSSVTLNLIHFNESVRVCLFHRFLHVVLTCRVSVCQFYLQDTKSSNGTFINSQRLSRGSEESPPCEVLSGDIIQFGVDVTENTRKVTHGCIVSTIKLFLPDGMEARRRSDVIQTPLPLPVDKVAANTPSMYSQELFQLSQYLQ</sequence>
<dbReference type="EMBL" id="CM011678">
    <property type="protein sequence ID" value="TMS19105.1"/>
    <property type="molecule type" value="Genomic_DNA"/>
</dbReference>
<evidence type="ECO:0000313" key="1">
    <source>
        <dbReference type="EMBL" id="TMS19105.1"/>
    </source>
</evidence>
<comment type="caution">
    <text evidence="1">The sequence shown here is derived from an EMBL/GenBank/DDBJ whole genome shotgun (WGS) entry which is preliminary data.</text>
</comment>
<name>A0ACD3RIC1_LARCR</name>
<dbReference type="Proteomes" id="UP000793456">
    <property type="component" value="Chromosome V"/>
</dbReference>
<keyword evidence="2" id="KW-1185">Reference proteome</keyword>
<feature type="non-terminal residue" evidence="1">
    <location>
        <position position="144"/>
    </location>
</feature>
<gene>
    <name evidence="1" type="ORF">E3U43_003426</name>
</gene>
<protein>
    <submittedName>
        <fullName evidence="1">Uncharacterized protein</fullName>
    </submittedName>
</protein>
<accession>A0ACD3RIC1</accession>
<reference evidence="1" key="1">
    <citation type="submission" date="2018-11" db="EMBL/GenBank/DDBJ databases">
        <title>The sequence and de novo assembly of Larimichthys crocea genome using PacBio and Hi-C technologies.</title>
        <authorList>
            <person name="Xu P."/>
            <person name="Chen B."/>
            <person name="Zhou Z."/>
            <person name="Ke Q."/>
            <person name="Wu Y."/>
            <person name="Bai H."/>
            <person name="Pu F."/>
        </authorList>
    </citation>
    <scope>NUCLEOTIDE SEQUENCE</scope>
    <source>
        <tissue evidence="1">Muscle</tissue>
    </source>
</reference>
<organism evidence="1 2">
    <name type="scientific">Larimichthys crocea</name>
    <name type="common">Large yellow croaker</name>
    <name type="synonym">Pseudosciaena crocea</name>
    <dbReference type="NCBI Taxonomy" id="215358"/>
    <lineage>
        <taxon>Eukaryota</taxon>
        <taxon>Metazoa</taxon>
        <taxon>Chordata</taxon>
        <taxon>Craniata</taxon>
        <taxon>Vertebrata</taxon>
        <taxon>Euteleostomi</taxon>
        <taxon>Actinopterygii</taxon>
        <taxon>Neopterygii</taxon>
        <taxon>Teleostei</taxon>
        <taxon>Neoteleostei</taxon>
        <taxon>Acanthomorphata</taxon>
        <taxon>Eupercaria</taxon>
        <taxon>Sciaenidae</taxon>
        <taxon>Larimichthys</taxon>
    </lineage>
</organism>
<proteinExistence type="predicted"/>
<evidence type="ECO:0000313" key="2">
    <source>
        <dbReference type="Proteomes" id="UP000793456"/>
    </source>
</evidence>